<dbReference type="Gene3D" id="3.90.70.10">
    <property type="entry name" value="Cysteine proteinases"/>
    <property type="match status" value="1"/>
</dbReference>
<dbReference type="AlphaFoldDB" id="A0A182T6S6"/>
<comment type="similarity">
    <text evidence="1">Belongs to the peptidase C19 family.</text>
</comment>
<proteinExistence type="inferred from homology"/>
<organism evidence="4 5">
    <name type="scientific">Anopheles maculatus</name>
    <dbReference type="NCBI Taxonomy" id="74869"/>
    <lineage>
        <taxon>Eukaryota</taxon>
        <taxon>Metazoa</taxon>
        <taxon>Ecdysozoa</taxon>
        <taxon>Arthropoda</taxon>
        <taxon>Hexapoda</taxon>
        <taxon>Insecta</taxon>
        <taxon>Pterygota</taxon>
        <taxon>Neoptera</taxon>
        <taxon>Endopterygota</taxon>
        <taxon>Diptera</taxon>
        <taxon>Nematocera</taxon>
        <taxon>Culicoidea</taxon>
        <taxon>Culicidae</taxon>
        <taxon>Anophelinae</taxon>
        <taxon>Anopheles</taxon>
        <taxon>Anopheles maculatus group</taxon>
    </lineage>
</organism>
<feature type="domain" description="USP" evidence="3">
    <location>
        <begin position="1"/>
        <end position="337"/>
    </location>
</feature>
<evidence type="ECO:0000256" key="2">
    <source>
        <dbReference type="SAM" id="MobiDB-lite"/>
    </source>
</evidence>
<feature type="region of interest" description="Disordered" evidence="2">
    <location>
        <begin position="215"/>
        <end position="262"/>
    </location>
</feature>
<dbReference type="GO" id="GO:0004843">
    <property type="term" value="F:cysteine-type deubiquitinase activity"/>
    <property type="evidence" value="ECO:0007669"/>
    <property type="project" value="InterPro"/>
</dbReference>
<dbReference type="InterPro" id="IPR001394">
    <property type="entry name" value="Peptidase_C19_UCH"/>
</dbReference>
<name>A0A182T6S6_9DIPT</name>
<sequence>MTPQTRDAILSISTDAPQKHKATLCELQRMFAYLMESERKAYCPRSFCRVYQMDHQPLNTGEQKDMAEFFIDLVSKLEEMTPDLKNLVKRIFCGVISNNVVSLDCGHVSRTLEEFYTVRCQVADMRNLHESLDEVTVKDTLEGDNMYTCSQCGKKVRAEKRACFKKLPQILCFNTMRYTFNMVTMLKEKVNTHFSFPMRLDMSGYVEKTLMPHHYQEEKRKSQMRRSHSRNHDATTNGNLSDSSNGDLQRQQQTMDEEESEDFNENYEYDLVGVTVHTGNADGGHYYSFIKERNEDGDPNHQERWFLFNDAEVKLFDPSQIAAECFGGEMTVSKIYK</sequence>
<keyword evidence="5" id="KW-1185">Reference proteome</keyword>
<dbReference type="GO" id="GO:0016579">
    <property type="term" value="P:protein deubiquitination"/>
    <property type="evidence" value="ECO:0007669"/>
    <property type="project" value="InterPro"/>
</dbReference>
<dbReference type="PANTHER" id="PTHR24006:SF943">
    <property type="entry name" value="UBIQUITIN CARBOXYL-TERMINAL HYDROLASE PUF"/>
    <property type="match status" value="1"/>
</dbReference>
<dbReference type="PANTHER" id="PTHR24006">
    <property type="entry name" value="UBIQUITIN CARBOXYL-TERMINAL HYDROLASE"/>
    <property type="match status" value="1"/>
</dbReference>
<evidence type="ECO:0000313" key="4">
    <source>
        <dbReference type="EnsemblMetazoa" id="AMAM020788-PA"/>
    </source>
</evidence>
<dbReference type="InterPro" id="IPR018200">
    <property type="entry name" value="USP_CS"/>
</dbReference>
<dbReference type="Proteomes" id="UP000075901">
    <property type="component" value="Unassembled WGS sequence"/>
</dbReference>
<feature type="compositionally biased region" description="Polar residues" evidence="2">
    <location>
        <begin position="234"/>
        <end position="254"/>
    </location>
</feature>
<dbReference type="PROSITE" id="PS00973">
    <property type="entry name" value="USP_2"/>
    <property type="match status" value="1"/>
</dbReference>
<protein>
    <recommendedName>
        <fullName evidence="3">USP domain-containing protein</fullName>
    </recommendedName>
</protein>
<dbReference type="PROSITE" id="PS50235">
    <property type="entry name" value="USP_3"/>
    <property type="match status" value="1"/>
</dbReference>
<dbReference type="GO" id="GO:0005634">
    <property type="term" value="C:nucleus"/>
    <property type="evidence" value="ECO:0007669"/>
    <property type="project" value="TreeGrafter"/>
</dbReference>
<dbReference type="SUPFAM" id="SSF54001">
    <property type="entry name" value="Cysteine proteinases"/>
    <property type="match status" value="1"/>
</dbReference>
<dbReference type="InterPro" id="IPR028889">
    <property type="entry name" value="USP"/>
</dbReference>
<dbReference type="VEuPathDB" id="VectorBase:AMAM020788"/>
<dbReference type="Pfam" id="PF00443">
    <property type="entry name" value="UCH"/>
    <property type="match status" value="1"/>
</dbReference>
<evidence type="ECO:0000313" key="5">
    <source>
        <dbReference type="Proteomes" id="UP000075901"/>
    </source>
</evidence>
<dbReference type="GO" id="GO:0005829">
    <property type="term" value="C:cytosol"/>
    <property type="evidence" value="ECO:0007669"/>
    <property type="project" value="TreeGrafter"/>
</dbReference>
<dbReference type="EnsemblMetazoa" id="AMAM020788-RA">
    <property type="protein sequence ID" value="AMAM020788-PA"/>
    <property type="gene ID" value="AMAM020788"/>
</dbReference>
<evidence type="ECO:0000256" key="1">
    <source>
        <dbReference type="ARBA" id="ARBA00009085"/>
    </source>
</evidence>
<dbReference type="InterPro" id="IPR038765">
    <property type="entry name" value="Papain-like_cys_pep_sf"/>
</dbReference>
<accession>A0A182T6S6</accession>
<reference evidence="4" key="2">
    <citation type="submission" date="2020-05" db="UniProtKB">
        <authorList>
            <consortium name="EnsemblMetazoa"/>
        </authorList>
    </citation>
    <scope>IDENTIFICATION</scope>
    <source>
        <strain evidence="4">maculatus3</strain>
    </source>
</reference>
<dbReference type="InterPro" id="IPR050164">
    <property type="entry name" value="Peptidase_C19"/>
</dbReference>
<evidence type="ECO:0000259" key="3">
    <source>
        <dbReference type="PROSITE" id="PS50235"/>
    </source>
</evidence>
<reference evidence="5" key="1">
    <citation type="submission" date="2013-09" db="EMBL/GenBank/DDBJ databases">
        <title>The Genome Sequence of Anopheles maculatus species B.</title>
        <authorList>
            <consortium name="The Broad Institute Genomics Platform"/>
            <person name="Neafsey D.E."/>
            <person name="Besansky N."/>
            <person name="Howell P."/>
            <person name="Walton C."/>
            <person name="Young S.K."/>
            <person name="Zeng Q."/>
            <person name="Gargeya S."/>
            <person name="Fitzgerald M."/>
            <person name="Haas B."/>
            <person name="Abouelleil A."/>
            <person name="Allen A.W."/>
            <person name="Alvarado L."/>
            <person name="Arachchi H.M."/>
            <person name="Berlin A.M."/>
            <person name="Chapman S.B."/>
            <person name="Gainer-Dewar J."/>
            <person name="Goldberg J."/>
            <person name="Griggs A."/>
            <person name="Gujja S."/>
            <person name="Hansen M."/>
            <person name="Howarth C."/>
            <person name="Imamovic A."/>
            <person name="Ireland A."/>
            <person name="Larimer J."/>
            <person name="McCowan C."/>
            <person name="Murphy C."/>
            <person name="Pearson M."/>
            <person name="Poon T.W."/>
            <person name="Priest M."/>
            <person name="Roberts A."/>
            <person name="Saif S."/>
            <person name="Shea T."/>
            <person name="Sisk P."/>
            <person name="Sykes S."/>
            <person name="Wortman J."/>
            <person name="Nusbaum C."/>
            <person name="Birren B."/>
        </authorList>
    </citation>
    <scope>NUCLEOTIDE SEQUENCE [LARGE SCALE GENOMIC DNA]</scope>
    <source>
        <strain evidence="5">maculatus3</strain>
    </source>
</reference>